<dbReference type="AlphaFoldDB" id="A0A917N3H4"/>
<reference evidence="1" key="2">
    <citation type="submission" date="2020-09" db="EMBL/GenBank/DDBJ databases">
        <authorList>
            <person name="Sun Q."/>
            <person name="Sedlacek I."/>
        </authorList>
    </citation>
    <scope>NUCLEOTIDE SEQUENCE</scope>
    <source>
        <strain evidence="1">CCM 8711</strain>
    </source>
</reference>
<dbReference type="PROSITE" id="PS51257">
    <property type="entry name" value="PROKAR_LIPOPROTEIN"/>
    <property type="match status" value="1"/>
</dbReference>
<keyword evidence="2" id="KW-1185">Reference proteome</keyword>
<evidence type="ECO:0000313" key="2">
    <source>
        <dbReference type="Proteomes" id="UP000662074"/>
    </source>
</evidence>
<dbReference type="Proteomes" id="UP000662074">
    <property type="component" value="Unassembled WGS sequence"/>
</dbReference>
<name>A0A917N3H4_9SPHI</name>
<dbReference type="RefSeq" id="WP_188418606.1">
    <property type="nucleotide sequence ID" value="NZ_BMDO01000013.1"/>
</dbReference>
<protein>
    <submittedName>
        <fullName evidence="1">Uncharacterized protein</fullName>
    </submittedName>
</protein>
<reference evidence="1" key="1">
    <citation type="journal article" date="2014" name="Int. J. Syst. Evol. Microbiol.">
        <title>Complete genome sequence of Corynebacterium casei LMG S-19264T (=DSM 44701T), isolated from a smear-ripened cheese.</title>
        <authorList>
            <consortium name="US DOE Joint Genome Institute (JGI-PGF)"/>
            <person name="Walter F."/>
            <person name="Albersmeier A."/>
            <person name="Kalinowski J."/>
            <person name="Ruckert C."/>
        </authorList>
    </citation>
    <scope>NUCLEOTIDE SEQUENCE</scope>
    <source>
        <strain evidence="1">CCM 8711</strain>
    </source>
</reference>
<organism evidence="1 2">
    <name type="scientific">Mucilaginibacter galii</name>
    <dbReference type="NCBI Taxonomy" id="2005073"/>
    <lineage>
        <taxon>Bacteria</taxon>
        <taxon>Pseudomonadati</taxon>
        <taxon>Bacteroidota</taxon>
        <taxon>Sphingobacteriia</taxon>
        <taxon>Sphingobacteriales</taxon>
        <taxon>Sphingobacteriaceae</taxon>
        <taxon>Mucilaginibacter</taxon>
    </lineage>
</organism>
<evidence type="ECO:0000313" key="1">
    <source>
        <dbReference type="EMBL" id="GGI52504.1"/>
    </source>
</evidence>
<dbReference type="EMBL" id="BMDO01000013">
    <property type="protein sequence ID" value="GGI52504.1"/>
    <property type="molecule type" value="Genomic_DNA"/>
</dbReference>
<proteinExistence type="predicted"/>
<gene>
    <name evidence="1" type="ORF">GCM10011425_37160</name>
</gene>
<comment type="caution">
    <text evidence="1">The sequence shown here is derived from an EMBL/GenBank/DDBJ whole genome shotgun (WGS) entry which is preliminary data.</text>
</comment>
<accession>A0A917N3H4</accession>
<sequence>MMNRFIITALSVFCLLASACKKDKQAKEPDNLYLTATKDNTNWITNWHTYADVDAAKNYVLVGINKEENINIRLTVNSSNQYVLVEDKTVFYITVGQDVIVASYTPDNSAGNTVNVTNHDIKNALIEGNFNIKFKKISGADTYPATITFTDGKFRMSKAYD</sequence>